<keyword evidence="1" id="KW-0677">Repeat</keyword>
<dbReference type="Proteomes" id="UP000648914">
    <property type="component" value="Unassembled WGS sequence"/>
</dbReference>
<evidence type="ECO:0000259" key="3">
    <source>
        <dbReference type="Pfam" id="PF03527"/>
    </source>
</evidence>
<dbReference type="Gene3D" id="2.180.10.10">
    <property type="entry name" value="RHS repeat-associated core"/>
    <property type="match status" value="2"/>
</dbReference>
<evidence type="ECO:0000256" key="1">
    <source>
        <dbReference type="ARBA" id="ARBA00022737"/>
    </source>
</evidence>
<organism evidence="7 8">
    <name type="scientific">Pseudomonas synxantha</name>
    <dbReference type="NCBI Taxonomy" id="47883"/>
    <lineage>
        <taxon>Bacteria</taxon>
        <taxon>Pseudomonadati</taxon>
        <taxon>Pseudomonadota</taxon>
        <taxon>Gammaproteobacteria</taxon>
        <taxon>Pseudomonadales</taxon>
        <taxon>Pseudomonadaceae</taxon>
        <taxon>Pseudomonas</taxon>
    </lineage>
</organism>
<feature type="domain" description="Teneurin-like YD-shell" evidence="6">
    <location>
        <begin position="1055"/>
        <end position="1189"/>
    </location>
</feature>
<reference evidence="7 8" key="1">
    <citation type="submission" date="2020-12" db="EMBL/GenBank/DDBJ databases">
        <title>Comparative genomic insights into the epidemiology and virulence of plant pathogenic Pseudomonads from Turkey.</title>
        <authorList>
            <person name="Dillon M."/>
            <person name="Ruiz-Bedoya T."/>
            <person name="Bendalovic-Torma C."/>
            <person name="Guttman K.M."/>
            <person name="Kwak H."/>
            <person name="Middleton M.A."/>
            <person name="Wang P.W."/>
            <person name="Horuz S."/>
            <person name="Aysan Y."/>
            <person name="Guttman D.S."/>
        </authorList>
    </citation>
    <scope>NUCLEOTIDE SEQUENCE [LARGE SCALE GENOMIC DNA]</scope>
    <source>
        <strain evidence="7 8">S5_IA_2b</strain>
    </source>
</reference>
<feature type="domain" description="Teneurin-like YD-shell" evidence="6">
    <location>
        <begin position="825"/>
        <end position="957"/>
    </location>
</feature>
<feature type="domain" description="Bacterial toxin 47" evidence="4">
    <location>
        <begin position="1387"/>
        <end position="1502"/>
    </location>
</feature>
<dbReference type="NCBIfam" id="TIGR01643">
    <property type="entry name" value="YD_repeat_2x"/>
    <property type="match status" value="7"/>
</dbReference>
<name>A0ABS0UE18_9PSED</name>
<evidence type="ECO:0000313" key="7">
    <source>
        <dbReference type="EMBL" id="MBI6563544.1"/>
    </source>
</evidence>
<accession>A0ABS0UE18</accession>
<dbReference type="NCBIfam" id="TIGR03696">
    <property type="entry name" value="Rhs_assc_core"/>
    <property type="match status" value="1"/>
</dbReference>
<keyword evidence="8" id="KW-1185">Reference proteome</keyword>
<evidence type="ECO:0000259" key="4">
    <source>
        <dbReference type="Pfam" id="PF15540"/>
    </source>
</evidence>
<dbReference type="InterPro" id="IPR001826">
    <property type="entry name" value="RHS"/>
</dbReference>
<comment type="caution">
    <text evidence="7">The sequence shown here is derived from an EMBL/GenBank/DDBJ whole genome shotgun (WGS) entry which is preliminary data.</text>
</comment>
<feature type="compositionally biased region" description="Polar residues" evidence="2">
    <location>
        <begin position="274"/>
        <end position="308"/>
    </location>
</feature>
<dbReference type="Pfam" id="PF25023">
    <property type="entry name" value="TEN_YD-shell"/>
    <property type="match status" value="3"/>
</dbReference>
<sequence length="1507" mass="170358">MTAATARPPQSATAPLNTTSINDIDAGKEKLDKWLRKLTNDAIGWNAVQTAGAVIPGVGTVFAAIDAIGDLLTLIDGDQNDFLTWVSFGVNVVGLISFPGVGPARLAVRTTLSTVRRNGLPAISAAMLSALEKNLNDKTRGALEDFANAIQARLSELLTKIAAEIRKACAAFARMLRSIASEQGQQALAKKAKVGSFFFGPVVGIAAQFIIDDRLLSKAVCQKLLTVASAADRIGLAVAQKVQGLGDPKRIGSIGNLIMELVSALAARKRRGTHSANSSSHQNNRAQATHGQGAQVTQSTQRQPTNDPNRCKNCNPRVPSGTGHSISFATGSETLEHTDFSLPGPFPIEWTRTYRSSLSAFDQGIFGARWITPFSIRIDQHEDGLIYHGYDGRSQRYPDLEISKHHYDLIEGMLLIRTTANALVVVRGHDSQEMFQKKGDRYLLSGMTLRGGARIALHYEHQHAGRAVLSDLVTYQNDTPHHHIHTHTDEHGRITALWLMHEGQPHRQLAGYDYDEHSDLIAARDEHTAQWDYQYQRHLITRYTDRTGRGMNLQWQGEGADAKAIREWADDGSYDTRLEWDENIRLTYVTDALGQETWHYYDILGYTYRIIYPDGNEEWFYRNDAKNITQHIHTDGSTDSYAYDDRGNLLQHTRPDSSSVHHAYDDQDQRFKTRDAEGGLWKYDYDQRGNIIETIDPLENKTQYTYNSDNLPVVITDANGGSKQLAYNADGQLIRYTDCSGKISQWDYDALGQLSRFTDAEGHITSYEYRAGQLVRLIHPDKTEEHFERDAEGRLLTHTDALRQRTTWHYNEAGLIQQRLDANGTTLDYRWDRLGQLIELRNENNSSASFKYDPAGRLIKETGFDQQTTHYLYDHGSNQPTRRLDGDRVNEFEYDPMGRLIARHAGHKEGLEWQTETFAYDGNGNLLLAENAACKLQWFYDRAGNNTREHQYLRYLQEPHVAIWKHEYDALNQRIATTRPDGHRVSWLTYGSGHLLALKVDDTELLSYQRDNLHREIARDQGNGLQQRQAWTPNGQLQEQTLGKRGDAQRLVVRNYRHDAAGQLTRIDDTRRGALSYRYDPLGRLLAAQTINGEETFAFDPASNLLDPQAPRRPNQYVPNKLLDNLLRDYVGTHYSYDERGNLKERLHNGKKSHFTWDLYDRLIGYADDRLTASFAYDALGRRLFKLSKAKYHDRREAGPMWNKMERAKLDEQYGCGYTIYGWDGDVLAFESRNNDKSERLTHYFFEPGSFVPVAQAVEQRSIQLVPEPVYEGAYDIDRDPVWQHKPTPVTFSALAWYQCDHLGTPMELTDEQGDIAWAGVYKAWGLAKEQRSETAKRADIRNPLRFQGQYFDVETGLHYNRYRYYDPQVGRFIGKDPIGFAGGLNVYAYAPNPVTWIDPIGLAKLTHAPDFDTARTQAFKNAGMTNSDNVTFSKYDPVTGTVVEFKGEGGAKVAYDAPHADMDPATGHDKPHVGWQTAGKRGKCGCAERGNITYSGPQHPHRPDKK</sequence>
<evidence type="ECO:0000256" key="2">
    <source>
        <dbReference type="SAM" id="MobiDB-lite"/>
    </source>
</evidence>
<dbReference type="Pfam" id="PF15540">
    <property type="entry name" value="Ntox47"/>
    <property type="match status" value="1"/>
</dbReference>
<dbReference type="InterPro" id="IPR022385">
    <property type="entry name" value="Rhs_assc_core"/>
</dbReference>
<dbReference type="CDD" id="cd20743">
    <property type="entry name" value="FIX_RhsA-like"/>
    <property type="match status" value="1"/>
</dbReference>
<feature type="domain" description="DUF6531" evidence="5">
    <location>
        <begin position="323"/>
        <end position="397"/>
    </location>
</feature>
<dbReference type="InterPro" id="IPR006530">
    <property type="entry name" value="YD"/>
</dbReference>
<proteinExistence type="predicted"/>
<dbReference type="EMBL" id="JAEILG010000010">
    <property type="protein sequence ID" value="MBI6563544.1"/>
    <property type="molecule type" value="Genomic_DNA"/>
</dbReference>
<feature type="domain" description="Teneurin-like YD-shell" evidence="6">
    <location>
        <begin position="682"/>
        <end position="811"/>
    </location>
</feature>
<feature type="domain" description="RHS protein conserved region" evidence="3">
    <location>
        <begin position="1297"/>
        <end position="1331"/>
    </location>
</feature>
<protein>
    <submittedName>
        <fullName evidence="7">RHS repeat protein</fullName>
    </submittedName>
</protein>
<dbReference type="InterPro" id="IPR029103">
    <property type="entry name" value="Ntox47"/>
</dbReference>
<dbReference type="SUPFAM" id="SSF69304">
    <property type="entry name" value="Tricorn protease N-terminal domain"/>
    <property type="match status" value="2"/>
</dbReference>
<dbReference type="RefSeq" id="WP_198721130.1">
    <property type="nucleotide sequence ID" value="NZ_JAEIKU010000152.1"/>
</dbReference>
<evidence type="ECO:0000313" key="8">
    <source>
        <dbReference type="Proteomes" id="UP000648914"/>
    </source>
</evidence>
<feature type="region of interest" description="Disordered" evidence="2">
    <location>
        <begin position="269"/>
        <end position="324"/>
    </location>
</feature>
<dbReference type="PANTHER" id="PTHR32305">
    <property type="match status" value="1"/>
</dbReference>
<evidence type="ECO:0000259" key="5">
    <source>
        <dbReference type="Pfam" id="PF20148"/>
    </source>
</evidence>
<dbReference type="Pfam" id="PF03527">
    <property type="entry name" value="RHS"/>
    <property type="match status" value="1"/>
</dbReference>
<dbReference type="InterPro" id="IPR045351">
    <property type="entry name" value="DUF6531"/>
</dbReference>
<dbReference type="PANTHER" id="PTHR32305:SF15">
    <property type="entry name" value="PROTEIN RHSA-RELATED"/>
    <property type="match status" value="1"/>
</dbReference>
<dbReference type="Pfam" id="PF20148">
    <property type="entry name" value="DUF6531"/>
    <property type="match status" value="1"/>
</dbReference>
<dbReference type="InterPro" id="IPR050708">
    <property type="entry name" value="T6SS_VgrG/RHS"/>
</dbReference>
<gene>
    <name evidence="7" type="ORF">YA0852_05355</name>
</gene>
<evidence type="ECO:0000259" key="6">
    <source>
        <dbReference type="Pfam" id="PF25023"/>
    </source>
</evidence>
<dbReference type="InterPro" id="IPR056823">
    <property type="entry name" value="TEN-like_YD-shell"/>
</dbReference>
<dbReference type="PRINTS" id="PR00394">
    <property type="entry name" value="RHSPROTEIN"/>
</dbReference>